<gene>
    <name evidence="1" type="ORF">DR999_PMT07208</name>
</gene>
<dbReference type="Proteomes" id="UP000297703">
    <property type="component" value="Unassembled WGS sequence"/>
</dbReference>
<evidence type="ECO:0000313" key="1">
    <source>
        <dbReference type="EMBL" id="TFK09811.1"/>
    </source>
</evidence>
<reference evidence="1 2" key="1">
    <citation type="submission" date="2019-04" db="EMBL/GenBank/DDBJ databases">
        <title>Draft genome of the big-headed turtle Platysternon megacephalum.</title>
        <authorList>
            <person name="Gong S."/>
        </authorList>
    </citation>
    <scope>NUCLEOTIDE SEQUENCE [LARGE SCALE GENOMIC DNA]</scope>
    <source>
        <strain evidence="1">DO16091913</strain>
        <tissue evidence="1">Muscle</tissue>
    </source>
</reference>
<sequence>MPYFYVETVWCLAVSFQPPITFVLAVISFVKGPGKMGPSANAKYCLASTTFFSFSKCLSTCLPLCERIYLMHSRSESFGQHYPVGPHLCLECPCSPPIEGIKGRARTTNSQFCFPPPMAKKWNKEVALCSEPEVL</sequence>
<dbReference type="EMBL" id="QXTE01000049">
    <property type="protein sequence ID" value="TFK09811.1"/>
    <property type="molecule type" value="Genomic_DNA"/>
</dbReference>
<comment type="caution">
    <text evidence="1">The sequence shown here is derived from an EMBL/GenBank/DDBJ whole genome shotgun (WGS) entry which is preliminary data.</text>
</comment>
<organism evidence="1 2">
    <name type="scientific">Platysternon megacephalum</name>
    <name type="common">big-headed turtle</name>
    <dbReference type="NCBI Taxonomy" id="55544"/>
    <lineage>
        <taxon>Eukaryota</taxon>
        <taxon>Metazoa</taxon>
        <taxon>Chordata</taxon>
        <taxon>Craniata</taxon>
        <taxon>Vertebrata</taxon>
        <taxon>Euteleostomi</taxon>
        <taxon>Archelosauria</taxon>
        <taxon>Testudinata</taxon>
        <taxon>Testudines</taxon>
        <taxon>Cryptodira</taxon>
        <taxon>Durocryptodira</taxon>
        <taxon>Testudinoidea</taxon>
        <taxon>Platysternidae</taxon>
        <taxon>Platysternon</taxon>
    </lineage>
</organism>
<proteinExistence type="predicted"/>
<reference evidence="1 2" key="2">
    <citation type="submission" date="2019-04" db="EMBL/GenBank/DDBJ databases">
        <title>The genome sequence of big-headed turtle.</title>
        <authorList>
            <person name="Gong S."/>
        </authorList>
    </citation>
    <scope>NUCLEOTIDE SEQUENCE [LARGE SCALE GENOMIC DNA]</scope>
    <source>
        <strain evidence="1">DO16091913</strain>
        <tissue evidence="1">Muscle</tissue>
    </source>
</reference>
<accession>A0A4D9EEI5</accession>
<name>A0A4D9EEI5_9SAUR</name>
<protein>
    <submittedName>
        <fullName evidence="1">Coiled-coil domain-containing protein 28A</fullName>
    </submittedName>
</protein>
<keyword evidence="2" id="KW-1185">Reference proteome</keyword>
<dbReference type="AlphaFoldDB" id="A0A4D9EEI5"/>
<evidence type="ECO:0000313" key="2">
    <source>
        <dbReference type="Proteomes" id="UP000297703"/>
    </source>
</evidence>